<dbReference type="EMBL" id="CP028956">
    <property type="protein sequence ID" value="AWC94962.1"/>
    <property type="molecule type" value="Genomic_DNA"/>
</dbReference>
<dbReference type="Proteomes" id="UP000244682">
    <property type="component" value="Chromosome"/>
</dbReference>
<dbReference type="InterPro" id="IPR050807">
    <property type="entry name" value="TransReg_Diox_bact_type"/>
</dbReference>
<dbReference type="EMBL" id="CP028956">
    <property type="protein sequence ID" value="AWC92310.1"/>
    <property type="molecule type" value="Genomic_DNA"/>
</dbReference>
<dbReference type="Pfam" id="PF01381">
    <property type="entry name" value="HTH_3"/>
    <property type="match status" value="1"/>
</dbReference>
<dbReference type="GO" id="GO:0003677">
    <property type="term" value="F:DNA binding"/>
    <property type="evidence" value="ECO:0007669"/>
    <property type="project" value="UniProtKB-KW"/>
</dbReference>
<accession>A0AAU8ZRS0</accession>
<evidence type="ECO:0000313" key="5">
    <source>
        <dbReference type="Proteomes" id="UP000244682"/>
    </source>
</evidence>
<dbReference type="AlphaFoldDB" id="A0AAU8ZRS0"/>
<dbReference type="RefSeq" id="WP_108655144.1">
    <property type="nucleotide sequence ID" value="NZ_CP028956.1"/>
</dbReference>
<dbReference type="Gene3D" id="1.10.260.40">
    <property type="entry name" value="lambda repressor-like DNA-binding domains"/>
    <property type="match status" value="1"/>
</dbReference>
<protein>
    <submittedName>
        <fullName evidence="4">XRE family transcriptional regulator</fullName>
    </submittedName>
</protein>
<feature type="domain" description="HTH cro/C1-type" evidence="2">
    <location>
        <begin position="16"/>
        <end position="70"/>
    </location>
</feature>
<evidence type="ECO:0000313" key="3">
    <source>
        <dbReference type="EMBL" id="AWC92310.1"/>
    </source>
</evidence>
<evidence type="ECO:0000259" key="2">
    <source>
        <dbReference type="PROSITE" id="PS50943"/>
    </source>
</evidence>
<dbReference type="SUPFAM" id="SSF47413">
    <property type="entry name" value="lambda repressor-like DNA-binding domains"/>
    <property type="match status" value="1"/>
</dbReference>
<dbReference type="PANTHER" id="PTHR46797">
    <property type="entry name" value="HTH-TYPE TRANSCRIPTIONAL REGULATOR"/>
    <property type="match status" value="1"/>
</dbReference>
<sequence>MKKTKNHVSASVGRKIRETRKSVGISANALAPNLGLSQQQISRYENGRTSMTIDTVVMIARQLDVSVNDLLSDYLTSEDNHKIITEYHCMH</sequence>
<keyword evidence="1" id="KW-0238">DNA-binding</keyword>
<dbReference type="CDD" id="cd00093">
    <property type="entry name" value="HTH_XRE"/>
    <property type="match status" value="1"/>
</dbReference>
<dbReference type="PROSITE" id="PS50943">
    <property type="entry name" value="HTH_CROC1"/>
    <property type="match status" value="1"/>
</dbReference>
<dbReference type="SMART" id="SM00530">
    <property type="entry name" value="HTH_XRE"/>
    <property type="match status" value="1"/>
</dbReference>
<organism evidence="4 5">
    <name type="scientific">Morganella morganii</name>
    <name type="common">Proteus morganii</name>
    <dbReference type="NCBI Taxonomy" id="582"/>
    <lineage>
        <taxon>Bacteria</taxon>
        <taxon>Pseudomonadati</taxon>
        <taxon>Pseudomonadota</taxon>
        <taxon>Gammaproteobacteria</taxon>
        <taxon>Enterobacterales</taxon>
        <taxon>Morganellaceae</taxon>
        <taxon>Morganella</taxon>
    </lineage>
</organism>
<reference evidence="4 5" key="1">
    <citation type="submission" date="2018-04" db="EMBL/GenBank/DDBJ databases">
        <title>Whole genome sequencing of Morganella morganii AR_0133.</title>
        <authorList>
            <person name="Conlan S."/>
            <person name="Thomas P.J."/>
            <person name="Mullikin J."/>
            <person name="Frank K.M."/>
            <person name="Segre J.A."/>
        </authorList>
    </citation>
    <scope>NUCLEOTIDE SEQUENCE [LARGE SCALE GENOMIC DNA]</scope>
    <source>
        <strain evidence="4 5">AR_0133</strain>
    </source>
</reference>
<dbReference type="PANTHER" id="PTHR46797:SF1">
    <property type="entry name" value="METHYLPHOSPHONATE SYNTHASE"/>
    <property type="match status" value="1"/>
</dbReference>
<dbReference type="GO" id="GO:0003700">
    <property type="term" value="F:DNA-binding transcription factor activity"/>
    <property type="evidence" value="ECO:0007669"/>
    <property type="project" value="TreeGrafter"/>
</dbReference>
<dbReference type="InterPro" id="IPR001387">
    <property type="entry name" value="Cro/C1-type_HTH"/>
</dbReference>
<dbReference type="InterPro" id="IPR010982">
    <property type="entry name" value="Lambda_DNA-bd_dom_sf"/>
</dbReference>
<evidence type="ECO:0000256" key="1">
    <source>
        <dbReference type="ARBA" id="ARBA00023125"/>
    </source>
</evidence>
<name>A0AAU8ZRS0_MORMO</name>
<gene>
    <name evidence="3" type="ORF">AM380_00875</name>
    <name evidence="4" type="ORF">AM380_15590</name>
</gene>
<dbReference type="GO" id="GO:0005829">
    <property type="term" value="C:cytosol"/>
    <property type="evidence" value="ECO:0007669"/>
    <property type="project" value="TreeGrafter"/>
</dbReference>
<proteinExistence type="predicted"/>
<evidence type="ECO:0000313" key="4">
    <source>
        <dbReference type="EMBL" id="AWC94962.1"/>
    </source>
</evidence>